<evidence type="ECO:0000313" key="2">
    <source>
        <dbReference type="Proteomes" id="UP000325849"/>
    </source>
</evidence>
<protein>
    <submittedName>
        <fullName evidence="1">Uncharacterized protein</fullName>
    </submittedName>
</protein>
<organism evidence="1 2">
    <name type="scientific">Streptomyces adustus</name>
    <dbReference type="NCBI Taxonomy" id="1609272"/>
    <lineage>
        <taxon>Bacteria</taxon>
        <taxon>Bacillati</taxon>
        <taxon>Actinomycetota</taxon>
        <taxon>Actinomycetes</taxon>
        <taxon>Kitasatosporales</taxon>
        <taxon>Streptomycetaceae</taxon>
        <taxon>Streptomyces</taxon>
    </lineage>
</organism>
<reference evidence="1 2" key="1">
    <citation type="submission" date="2019-07" db="EMBL/GenBank/DDBJ databases">
        <title>New species of Amycolatopsis and Streptomyces.</title>
        <authorList>
            <person name="Duangmal K."/>
            <person name="Teo W.F.A."/>
            <person name="Lipun K."/>
        </authorList>
    </citation>
    <scope>NUCLEOTIDE SEQUENCE [LARGE SCALE GENOMIC DNA]</scope>
    <source>
        <strain evidence="1 2">NBRC 109810</strain>
    </source>
</reference>
<dbReference type="Proteomes" id="UP000325849">
    <property type="component" value="Unassembled WGS sequence"/>
</dbReference>
<dbReference type="AlphaFoldDB" id="A0A5N8VRH0"/>
<comment type="caution">
    <text evidence="1">The sequence shown here is derived from an EMBL/GenBank/DDBJ whole genome shotgun (WGS) entry which is preliminary data.</text>
</comment>
<dbReference type="EMBL" id="VJZD01000308">
    <property type="protein sequence ID" value="MPY37392.1"/>
    <property type="molecule type" value="Genomic_DNA"/>
</dbReference>
<gene>
    <name evidence="1" type="ORF">FNH09_41145</name>
</gene>
<sequence>MALAAVGGTTPLAGAAGAPEADLSYHGTAVLRRGLLDVRLTPYDHGPAAVPDATVRLKWSAPLADRQRLPGGCVRTGVREVVCRTGALAADGVGERIALVLRLRGRPQEVTLALDTVWGGGTVDRNRANDRQRVLVLDTGDPYSF</sequence>
<accession>A0A5N8VRH0</accession>
<name>A0A5N8VRH0_9ACTN</name>
<proteinExistence type="predicted"/>
<evidence type="ECO:0000313" key="1">
    <source>
        <dbReference type="EMBL" id="MPY37392.1"/>
    </source>
</evidence>
<keyword evidence="2" id="KW-1185">Reference proteome</keyword>